<evidence type="ECO:0000313" key="1">
    <source>
        <dbReference type="EMBL" id="BCO37893.1"/>
    </source>
</evidence>
<evidence type="ECO:0000313" key="2">
    <source>
        <dbReference type="Proteomes" id="UP000595446"/>
    </source>
</evidence>
<protein>
    <submittedName>
        <fullName evidence="1">Uncharacterized protein</fullName>
    </submittedName>
</protein>
<dbReference type="AlphaFoldDB" id="A0A7R7JJP6"/>
<gene>
    <name evidence="1" type="ORF">MHEC_43260</name>
</gene>
<keyword evidence="2" id="KW-1185">Reference proteome</keyword>
<proteinExistence type="predicted"/>
<sequence>MILPGARGVVTPHPGLALAGDGIRIDVPVALMERAATTGWAAANRLLTHFGLAGHPLQTVPTAGRSAALRWLARRAGRRR</sequence>
<dbReference type="EMBL" id="AP024237">
    <property type="protein sequence ID" value="BCO37893.1"/>
    <property type="molecule type" value="Genomic_DNA"/>
</dbReference>
<name>A0A7R7JJP6_9MYCO</name>
<organism evidence="1 2">
    <name type="scientific">Mycobacterium heckeshornense</name>
    <dbReference type="NCBI Taxonomy" id="110505"/>
    <lineage>
        <taxon>Bacteria</taxon>
        <taxon>Bacillati</taxon>
        <taxon>Actinomycetota</taxon>
        <taxon>Actinomycetes</taxon>
        <taxon>Mycobacteriales</taxon>
        <taxon>Mycobacteriaceae</taxon>
        <taxon>Mycobacterium</taxon>
    </lineage>
</organism>
<dbReference type="Proteomes" id="UP000595446">
    <property type="component" value="Chromosome"/>
</dbReference>
<reference evidence="1 2" key="1">
    <citation type="submission" date="2020-12" db="EMBL/GenBank/DDBJ databases">
        <title>Complete genome sequence of Mycobacterium heckeshornense JCM 15655T, closely related to a pathogenic non-tuberculous mycobacterial species Mycobacterium xenopi.</title>
        <authorList>
            <person name="Yoshida M."/>
            <person name="Fukano H."/>
            <person name="Asakura T."/>
            <person name="Suzuki M."/>
            <person name="Hoshino Y."/>
        </authorList>
    </citation>
    <scope>NUCLEOTIDE SEQUENCE [LARGE SCALE GENOMIC DNA]</scope>
    <source>
        <strain evidence="1 2">JCM 15655</strain>
    </source>
</reference>
<accession>A0A7R7JJP6</accession>